<dbReference type="Proteomes" id="UP000224915">
    <property type="component" value="Unassembled WGS sequence"/>
</dbReference>
<dbReference type="UniPathway" id="UPA00251">
    <property type="reaction ID" value="UER00316"/>
</dbReference>
<evidence type="ECO:0000256" key="12">
    <source>
        <dbReference type="PIRSR" id="PIRSR000445-4"/>
    </source>
</evidence>
<reference evidence="16 17" key="1">
    <citation type="submission" date="2017-10" db="EMBL/GenBank/DDBJ databases">
        <title>Sequencing the genomes of 1000 actinobacteria strains.</title>
        <authorList>
            <person name="Klenk H.-P."/>
        </authorList>
    </citation>
    <scope>NUCLEOTIDE SEQUENCE [LARGE SCALE GENOMIC DNA]</scope>
    <source>
        <strain evidence="16 17">DSM 21801</strain>
    </source>
</reference>
<evidence type="ECO:0000313" key="17">
    <source>
        <dbReference type="Proteomes" id="UP000224915"/>
    </source>
</evidence>
<comment type="catalytic activity">
    <reaction evidence="7 8">
        <text>(S)-4-amino-5-oxopentanoate + tRNA(Glu) + NADP(+) = L-glutamyl-tRNA(Glu) + NADPH + H(+)</text>
        <dbReference type="Rhea" id="RHEA:12344"/>
        <dbReference type="Rhea" id="RHEA-COMP:9663"/>
        <dbReference type="Rhea" id="RHEA-COMP:9680"/>
        <dbReference type="ChEBI" id="CHEBI:15378"/>
        <dbReference type="ChEBI" id="CHEBI:57501"/>
        <dbReference type="ChEBI" id="CHEBI:57783"/>
        <dbReference type="ChEBI" id="CHEBI:58349"/>
        <dbReference type="ChEBI" id="CHEBI:78442"/>
        <dbReference type="ChEBI" id="CHEBI:78520"/>
        <dbReference type="EC" id="1.2.1.70"/>
    </reaction>
</comment>
<evidence type="ECO:0000256" key="6">
    <source>
        <dbReference type="ARBA" id="ARBA00023244"/>
    </source>
</evidence>
<dbReference type="Pfam" id="PF05201">
    <property type="entry name" value="GlutR_N"/>
    <property type="match status" value="1"/>
</dbReference>
<dbReference type="NCBIfam" id="NF000750">
    <property type="entry name" value="PRK00045.3-4"/>
    <property type="match status" value="1"/>
</dbReference>
<evidence type="ECO:0000256" key="1">
    <source>
        <dbReference type="ARBA" id="ARBA00005059"/>
    </source>
</evidence>
<dbReference type="EC" id="1.2.1.70" evidence="3 8"/>
<evidence type="ECO:0000256" key="7">
    <source>
        <dbReference type="ARBA" id="ARBA00047464"/>
    </source>
</evidence>
<comment type="function">
    <text evidence="8">Catalyzes the NADPH-dependent reduction of glutamyl-tRNA(Glu) to glutamate 1-semialdehyde (GSA).</text>
</comment>
<dbReference type="RefSeq" id="WP_098468778.1">
    <property type="nucleotide sequence ID" value="NZ_PDJD01000001.1"/>
</dbReference>
<dbReference type="SUPFAM" id="SSF69742">
    <property type="entry name" value="Glutamyl tRNA-reductase catalytic, N-terminal domain"/>
    <property type="match status" value="1"/>
</dbReference>
<dbReference type="PANTHER" id="PTHR43013:SF1">
    <property type="entry name" value="GLUTAMYL-TRNA REDUCTASE"/>
    <property type="match status" value="1"/>
</dbReference>
<dbReference type="InterPro" id="IPR006151">
    <property type="entry name" value="Shikm_DH/Glu-tRNA_Rdtase"/>
</dbReference>
<dbReference type="InterPro" id="IPR036343">
    <property type="entry name" value="GluRdtase_N_sf"/>
</dbReference>
<dbReference type="InterPro" id="IPR000343">
    <property type="entry name" value="4pyrrol_synth_GluRdtase"/>
</dbReference>
<comment type="miscellaneous">
    <text evidence="8">During catalysis, the active site Cys acts as a nucleophile attacking the alpha-carbonyl group of tRNA-bound glutamate with the formation of a thioester intermediate between enzyme and glutamate, and the concomitant release of tRNA(Glu). The thioester intermediate is finally reduced by direct hydride transfer from NADPH, to form the product GSA.</text>
</comment>
<comment type="caution">
    <text evidence="16">The sequence shown here is derived from an EMBL/GenBank/DDBJ whole genome shotgun (WGS) entry which is preliminary data.</text>
</comment>
<dbReference type="GO" id="GO:0008883">
    <property type="term" value="F:glutamyl-tRNA reductase activity"/>
    <property type="evidence" value="ECO:0007669"/>
    <property type="project" value="UniProtKB-UniRule"/>
</dbReference>
<dbReference type="Gene3D" id="3.40.50.720">
    <property type="entry name" value="NAD(P)-binding Rossmann-like Domain"/>
    <property type="match status" value="1"/>
</dbReference>
<evidence type="ECO:0000256" key="11">
    <source>
        <dbReference type="PIRSR" id="PIRSR000445-3"/>
    </source>
</evidence>
<accession>A0A2A9CZZ3</accession>
<evidence type="ECO:0000256" key="9">
    <source>
        <dbReference type="PIRSR" id="PIRSR000445-1"/>
    </source>
</evidence>
<dbReference type="Pfam" id="PF00745">
    <property type="entry name" value="GlutR_dimer"/>
    <property type="match status" value="1"/>
</dbReference>
<protein>
    <recommendedName>
        <fullName evidence="3 8">Glutamyl-tRNA reductase</fullName>
        <shortName evidence="8">GluTR</shortName>
        <ecNumber evidence="3 8">1.2.1.70</ecNumber>
    </recommendedName>
</protein>
<feature type="binding site" evidence="8 10">
    <location>
        <begin position="50"/>
        <end position="53"/>
    </location>
    <ligand>
        <name>substrate</name>
    </ligand>
</feature>
<evidence type="ECO:0000256" key="3">
    <source>
        <dbReference type="ARBA" id="ARBA00012970"/>
    </source>
</evidence>
<dbReference type="PIRSF" id="PIRSF000445">
    <property type="entry name" value="4pyrrol_synth_GluRdtase"/>
    <property type="match status" value="1"/>
</dbReference>
<dbReference type="InterPro" id="IPR015895">
    <property type="entry name" value="4pyrrol_synth_GluRdtase_N"/>
</dbReference>
<feature type="active site" description="Nucleophile" evidence="8 9">
    <location>
        <position position="51"/>
    </location>
</feature>
<dbReference type="GO" id="GO:0019353">
    <property type="term" value="P:protoporphyrinogen IX biosynthetic process from glutamate"/>
    <property type="evidence" value="ECO:0007669"/>
    <property type="project" value="TreeGrafter"/>
</dbReference>
<keyword evidence="6 8" id="KW-0627">Porphyrin biosynthesis</keyword>
<feature type="binding site" evidence="8 10">
    <location>
        <begin position="117"/>
        <end position="119"/>
    </location>
    <ligand>
        <name>substrate</name>
    </ligand>
</feature>
<dbReference type="SUPFAM" id="SSF51735">
    <property type="entry name" value="NAD(P)-binding Rossmann-fold domains"/>
    <property type="match status" value="1"/>
</dbReference>
<dbReference type="HAMAP" id="MF_00087">
    <property type="entry name" value="Glu_tRNA_reductase"/>
    <property type="match status" value="1"/>
</dbReference>
<dbReference type="Pfam" id="PF01488">
    <property type="entry name" value="Shikimate_DH"/>
    <property type="match status" value="1"/>
</dbReference>
<evidence type="ECO:0000256" key="8">
    <source>
        <dbReference type="HAMAP-Rule" id="MF_00087"/>
    </source>
</evidence>
<feature type="binding site" evidence="8 11">
    <location>
        <begin position="193"/>
        <end position="198"/>
    </location>
    <ligand>
        <name>NADP(+)</name>
        <dbReference type="ChEBI" id="CHEBI:58349"/>
    </ligand>
</feature>
<sequence length="413" mass="43530">MLLALSMTHATAGFATLESATAAVSGMLVPEVLKRTLAHDHIDGAVLLTTCNRLEAYLDIHPDRERDVTTAVLGALAARVGEPVETIRDAVAVRRRDEAATHLFTVTSGLDSLVRGEGEIAGQVRRDYDLAREAGHTTPDLDAVFQRAQRVSREVRSAAGPVGGGEASVTQLALELASGHVEDLRSAQVLLIGTGAHARTAVVALAGRGVRDVAVYSAAGRAERFALRHGVRAVPDLGPALAEADIVLTCTSRTAIAASDLPDRTRGRLLVIDLGLPRNVDPHVADLPGVDLLDLDTIGKHAQVPGLRTDEVSATLIHDAVADLSADQDAAATVVALRRHVGDILDAEIMRARRRAQDVEEADRTEAALRHLAGVLQHGPTIRARQAAAQGTLAEFDSALDRVLGVRGAPVTP</sequence>
<comment type="domain">
    <text evidence="8">Possesses an unusual extended V-shaped dimeric structure with each monomer consisting of three distinct domains arranged along a curved 'spinal' alpha-helix. The N-terminal catalytic domain specifically recognizes the glutamate moiety of the substrate. The second domain is the NADPH-binding domain, and the third C-terminal domain is responsible for dimerization.</text>
</comment>
<evidence type="ECO:0000256" key="2">
    <source>
        <dbReference type="ARBA" id="ARBA00005916"/>
    </source>
</evidence>
<dbReference type="PANTHER" id="PTHR43013">
    <property type="entry name" value="GLUTAMYL-TRNA REDUCTASE"/>
    <property type="match status" value="1"/>
</dbReference>
<evidence type="ECO:0000313" key="16">
    <source>
        <dbReference type="EMBL" id="PFG19696.1"/>
    </source>
</evidence>
<evidence type="ECO:0000259" key="14">
    <source>
        <dbReference type="Pfam" id="PF01488"/>
    </source>
</evidence>
<comment type="subunit">
    <text evidence="8">Homodimer.</text>
</comment>
<dbReference type="OrthoDB" id="110209at2"/>
<feature type="binding site" evidence="8 10">
    <location>
        <position position="112"/>
    </location>
    <ligand>
        <name>substrate</name>
    </ligand>
</feature>
<organism evidence="16 17">
    <name type="scientific">Serinibacter salmoneus</name>
    <dbReference type="NCBI Taxonomy" id="556530"/>
    <lineage>
        <taxon>Bacteria</taxon>
        <taxon>Bacillati</taxon>
        <taxon>Actinomycetota</taxon>
        <taxon>Actinomycetes</taxon>
        <taxon>Micrococcales</taxon>
        <taxon>Beutenbergiaceae</taxon>
        <taxon>Serinibacter</taxon>
    </lineage>
</organism>
<dbReference type="EMBL" id="PDJD01000001">
    <property type="protein sequence ID" value="PFG19696.1"/>
    <property type="molecule type" value="Genomic_DNA"/>
</dbReference>
<dbReference type="InterPro" id="IPR015896">
    <property type="entry name" value="4pyrrol_synth_GluRdtase_dimer"/>
</dbReference>
<dbReference type="Gene3D" id="3.30.460.30">
    <property type="entry name" value="Glutamyl-tRNA reductase, N-terminal domain"/>
    <property type="match status" value="1"/>
</dbReference>
<evidence type="ECO:0000256" key="10">
    <source>
        <dbReference type="PIRSR" id="PIRSR000445-2"/>
    </source>
</evidence>
<feature type="domain" description="Glutamyl-tRNA reductase N-terminal" evidence="15">
    <location>
        <begin position="6"/>
        <end position="157"/>
    </location>
</feature>
<keyword evidence="17" id="KW-1185">Reference proteome</keyword>
<dbReference type="GO" id="GO:0050661">
    <property type="term" value="F:NADP binding"/>
    <property type="evidence" value="ECO:0007669"/>
    <property type="project" value="InterPro"/>
</dbReference>
<evidence type="ECO:0000259" key="13">
    <source>
        <dbReference type="Pfam" id="PF00745"/>
    </source>
</evidence>
<dbReference type="InterPro" id="IPR036291">
    <property type="entry name" value="NAD(P)-bd_dom_sf"/>
</dbReference>
<gene>
    <name evidence="8" type="primary">hemA</name>
    <name evidence="16" type="ORF">ATL40_1264</name>
</gene>
<proteinExistence type="inferred from homology"/>
<evidence type="ECO:0000259" key="15">
    <source>
        <dbReference type="Pfam" id="PF05201"/>
    </source>
</evidence>
<feature type="site" description="Important for activity" evidence="8 12">
    <location>
        <position position="102"/>
    </location>
</feature>
<feature type="binding site" evidence="8 10">
    <location>
        <position position="123"/>
    </location>
    <ligand>
        <name>substrate</name>
    </ligand>
</feature>
<keyword evidence="4 8" id="KW-0521">NADP</keyword>
<evidence type="ECO:0000256" key="5">
    <source>
        <dbReference type="ARBA" id="ARBA00023002"/>
    </source>
</evidence>
<comment type="pathway">
    <text evidence="1 8">Porphyrin-containing compound metabolism; protoporphyrin-IX biosynthesis; 5-aminolevulinate from L-glutamyl-tRNA(Glu): step 1/2.</text>
</comment>
<dbReference type="AlphaFoldDB" id="A0A2A9CZZ3"/>
<name>A0A2A9CZZ3_9MICO</name>
<feature type="domain" description="Quinate/shikimate 5-dehydrogenase/glutamyl-tRNA reductase" evidence="14">
    <location>
        <begin position="175"/>
        <end position="298"/>
    </location>
</feature>
<keyword evidence="5 8" id="KW-0560">Oxidoreductase</keyword>
<feature type="domain" description="Tetrapyrrole biosynthesis glutamyl-tRNA reductase dimerisation" evidence="13">
    <location>
        <begin position="327"/>
        <end position="403"/>
    </location>
</feature>
<comment type="similarity">
    <text evidence="2 8">Belongs to the glutamyl-tRNA reductase family.</text>
</comment>
<evidence type="ECO:0000256" key="4">
    <source>
        <dbReference type="ARBA" id="ARBA00022857"/>
    </source>
</evidence>